<dbReference type="InterPro" id="IPR005650">
    <property type="entry name" value="BlaI_family"/>
</dbReference>
<evidence type="ECO:0000256" key="3">
    <source>
        <dbReference type="ARBA" id="ARBA00023125"/>
    </source>
</evidence>
<dbReference type="GO" id="GO:0003677">
    <property type="term" value="F:DNA binding"/>
    <property type="evidence" value="ECO:0007669"/>
    <property type="project" value="UniProtKB-KW"/>
</dbReference>
<name>A0A9X1HVK2_9BACT</name>
<protein>
    <submittedName>
        <fullName evidence="7">BlaI/MecI/CopY family transcriptional regulator</fullName>
    </submittedName>
</protein>
<dbReference type="GO" id="GO:0045892">
    <property type="term" value="P:negative regulation of DNA-templated transcription"/>
    <property type="evidence" value="ECO:0007669"/>
    <property type="project" value="InterPro"/>
</dbReference>
<evidence type="ECO:0000256" key="4">
    <source>
        <dbReference type="ARBA" id="ARBA00023163"/>
    </source>
</evidence>
<comment type="caution">
    <text evidence="7">The sequence shown here is derived from an EMBL/GenBank/DDBJ whole genome shotgun (WGS) entry which is preliminary data.</text>
</comment>
<dbReference type="PIRSF" id="PIRSF019455">
    <property type="entry name" value="CopR_AtkY"/>
    <property type="match status" value="1"/>
</dbReference>
<comment type="similarity">
    <text evidence="1">Belongs to the BlaI transcriptional regulatory family.</text>
</comment>
<dbReference type="EMBL" id="JAIXNE010000004">
    <property type="protein sequence ID" value="MCA6077843.1"/>
    <property type="molecule type" value="Genomic_DNA"/>
</dbReference>
<gene>
    <name evidence="5" type="ORF">LDX50_11720</name>
    <name evidence="6" type="ORF">LDX50_17690</name>
    <name evidence="7" type="ORF">LDX50_23410</name>
</gene>
<dbReference type="EMBL" id="JAIXNE010000002">
    <property type="protein sequence ID" value="MCA6075538.1"/>
    <property type="molecule type" value="Genomic_DNA"/>
</dbReference>
<evidence type="ECO:0000313" key="8">
    <source>
        <dbReference type="Proteomes" id="UP001139409"/>
    </source>
</evidence>
<dbReference type="InterPro" id="IPR036388">
    <property type="entry name" value="WH-like_DNA-bd_sf"/>
</dbReference>
<keyword evidence="3" id="KW-0238">DNA-binding</keyword>
<organism evidence="7 8">
    <name type="scientific">Fulvivirga sedimenti</name>
    <dbReference type="NCBI Taxonomy" id="2879465"/>
    <lineage>
        <taxon>Bacteria</taxon>
        <taxon>Pseudomonadati</taxon>
        <taxon>Bacteroidota</taxon>
        <taxon>Cytophagia</taxon>
        <taxon>Cytophagales</taxon>
        <taxon>Fulvivirgaceae</taxon>
        <taxon>Fulvivirga</taxon>
    </lineage>
</organism>
<dbReference type="Gene3D" id="1.10.10.10">
    <property type="entry name" value="Winged helix-like DNA-binding domain superfamily/Winged helix DNA-binding domain"/>
    <property type="match status" value="1"/>
</dbReference>
<sequence>MGKKSKPTEKEFEILQVLWGRGPSTVREINDELSRDREIGYTTTLKFLQIMFDKGIVGRTRDGKTHIYEAAISESDAQQSLVNELLDGAFKGSAMKLVMGALGSRKSSKKELDAIRKYLDDLEGGVK</sequence>
<evidence type="ECO:0000256" key="1">
    <source>
        <dbReference type="ARBA" id="ARBA00011046"/>
    </source>
</evidence>
<evidence type="ECO:0000313" key="7">
    <source>
        <dbReference type="EMBL" id="MCA6077843.1"/>
    </source>
</evidence>
<evidence type="ECO:0000313" key="5">
    <source>
        <dbReference type="EMBL" id="MCA6075538.1"/>
    </source>
</evidence>
<dbReference type="RefSeq" id="WP_225698638.1">
    <property type="nucleotide sequence ID" value="NZ_JAIXNE010000002.1"/>
</dbReference>
<dbReference type="Gene3D" id="1.10.4040.10">
    <property type="entry name" value="Penicillinase repressor domain"/>
    <property type="match status" value="1"/>
</dbReference>
<dbReference type="AlphaFoldDB" id="A0A9X1HVK2"/>
<proteinExistence type="inferred from homology"/>
<dbReference type="SUPFAM" id="SSF46785">
    <property type="entry name" value="Winged helix' DNA-binding domain"/>
    <property type="match status" value="1"/>
</dbReference>
<keyword evidence="2" id="KW-0805">Transcription regulation</keyword>
<keyword evidence="8" id="KW-1185">Reference proteome</keyword>
<dbReference type="EMBL" id="JAIXNE010000003">
    <property type="protein sequence ID" value="MCA6076715.1"/>
    <property type="molecule type" value="Genomic_DNA"/>
</dbReference>
<evidence type="ECO:0000313" key="6">
    <source>
        <dbReference type="EMBL" id="MCA6076715.1"/>
    </source>
</evidence>
<reference evidence="7" key="1">
    <citation type="submission" date="2021-09" db="EMBL/GenBank/DDBJ databases">
        <title>Fulvivirga sp. isolated from coastal sediment.</title>
        <authorList>
            <person name="Yu H."/>
        </authorList>
    </citation>
    <scope>NUCLEOTIDE SEQUENCE</scope>
    <source>
        <strain evidence="7">1062</strain>
    </source>
</reference>
<keyword evidence="4" id="KW-0804">Transcription</keyword>
<dbReference type="Proteomes" id="UP001139409">
    <property type="component" value="Unassembled WGS sequence"/>
</dbReference>
<dbReference type="InterPro" id="IPR036390">
    <property type="entry name" value="WH_DNA-bd_sf"/>
</dbReference>
<accession>A0A9X1HVK2</accession>
<evidence type="ECO:0000256" key="2">
    <source>
        <dbReference type="ARBA" id="ARBA00023015"/>
    </source>
</evidence>
<dbReference type="Pfam" id="PF03965">
    <property type="entry name" value="Penicillinase_R"/>
    <property type="match status" value="1"/>
</dbReference>